<proteinExistence type="predicted"/>
<sequence length="71" mass="8255">MEIAREIIPSFGFKNQNRSAIVEPSTWKQPRIRFLFSFLPIRKYRLLLPLSFSHSVAENKVSVDDLGLVHI</sequence>
<comment type="caution">
    <text evidence="1">The sequence shown here is derived from an EMBL/GenBank/DDBJ whole genome shotgun (WGS) entry which is preliminary data.</text>
</comment>
<gene>
    <name evidence="1" type="ORF">PIB30_069890</name>
</gene>
<reference evidence="1 2" key="1">
    <citation type="journal article" date="2023" name="Plants (Basel)">
        <title>Bridging the Gap: Combining Genomics and Transcriptomics Approaches to Understand Stylosanthes scabra, an Orphan Legume from the Brazilian Caatinga.</title>
        <authorList>
            <person name="Ferreira-Neto J.R.C."/>
            <person name="da Silva M.D."/>
            <person name="Binneck E."/>
            <person name="de Melo N.F."/>
            <person name="da Silva R.H."/>
            <person name="de Melo A.L.T.M."/>
            <person name="Pandolfi V."/>
            <person name="Bustamante F.O."/>
            <person name="Brasileiro-Vidal A.C."/>
            <person name="Benko-Iseppon A.M."/>
        </authorList>
    </citation>
    <scope>NUCLEOTIDE SEQUENCE [LARGE SCALE GENOMIC DNA]</scope>
    <source>
        <tissue evidence="1">Leaves</tissue>
    </source>
</reference>
<organism evidence="1 2">
    <name type="scientific">Stylosanthes scabra</name>
    <dbReference type="NCBI Taxonomy" id="79078"/>
    <lineage>
        <taxon>Eukaryota</taxon>
        <taxon>Viridiplantae</taxon>
        <taxon>Streptophyta</taxon>
        <taxon>Embryophyta</taxon>
        <taxon>Tracheophyta</taxon>
        <taxon>Spermatophyta</taxon>
        <taxon>Magnoliopsida</taxon>
        <taxon>eudicotyledons</taxon>
        <taxon>Gunneridae</taxon>
        <taxon>Pentapetalae</taxon>
        <taxon>rosids</taxon>
        <taxon>fabids</taxon>
        <taxon>Fabales</taxon>
        <taxon>Fabaceae</taxon>
        <taxon>Papilionoideae</taxon>
        <taxon>50 kb inversion clade</taxon>
        <taxon>dalbergioids sensu lato</taxon>
        <taxon>Dalbergieae</taxon>
        <taxon>Pterocarpus clade</taxon>
        <taxon>Stylosanthes</taxon>
    </lineage>
</organism>
<evidence type="ECO:0000313" key="1">
    <source>
        <dbReference type="EMBL" id="MED6137961.1"/>
    </source>
</evidence>
<accession>A0ABU6SNE4</accession>
<evidence type="ECO:0000313" key="2">
    <source>
        <dbReference type="Proteomes" id="UP001341840"/>
    </source>
</evidence>
<dbReference type="Proteomes" id="UP001341840">
    <property type="component" value="Unassembled WGS sequence"/>
</dbReference>
<name>A0ABU6SNE4_9FABA</name>
<keyword evidence="2" id="KW-1185">Reference proteome</keyword>
<protein>
    <submittedName>
        <fullName evidence="1">Uncharacterized protein</fullName>
    </submittedName>
</protein>
<dbReference type="EMBL" id="JASCZI010061191">
    <property type="protein sequence ID" value="MED6137961.1"/>
    <property type="molecule type" value="Genomic_DNA"/>
</dbReference>